<evidence type="ECO:0000259" key="2">
    <source>
        <dbReference type="Pfam" id="PF00534"/>
    </source>
</evidence>
<evidence type="ECO:0000313" key="4">
    <source>
        <dbReference type="Proteomes" id="UP001501476"/>
    </source>
</evidence>
<dbReference type="RefSeq" id="WP_286304020.1">
    <property type="nucleotide sequence ID" value="NZ_AP027741.1"/>
</dbReference>
<dbReference type="InterPro" id="IPR001296">
    <property type="entry name" value="Glyco_trans_1"/>
</dbReference>
<sequence length="310" mass="35440">MDIIFVSPQYQHDRSRSKTSLSDWSDYWSHSKRVIKAAKVNNADIIVTAFPPLAVCVGIRKKLSFLRIPILAWAFNLGTLQKGIKKTIAKFSLSAVNKFIVPSSAETVTYSHFLARKKDDFVFIRFRKQQIIEFQKKHSSKKYILSMGAANRDYETLVTVAEQTVYPFIIVAPDRCKPKRDIPNNMKWLSFLSLDECHRLYQDAAMSIIPIKNTEIASGQITMIESMMHQTPVLVTDSIGARDYIEDSINGILLEPQSTQDMVEKIKMIWENNTLRMHYEEAGIKYVHEFLSGEAISNDVISVINSILKN</sequence>
<dbReference type="Gene3D" id="3.40.50.2000">
    <property type="entry name" value="Glycogen Phosphorylase B"/>
    <property type="match status" value="2"/>
</dbReference>
<evidence type="ECO:0000256" key="1">
    <source>
        <dbReference type="ARBA" id="ARBA00022679"/>
    </source>
</evidence>
<organism evidence="3 4">
    <name type="scientific">Methylophaga marina</name>
    <dbReference type="NCBI Taxonomy" id="45495"/>
    <lineage>
        <taxon>Bacteria</taxon>
        <taxon>Pseudomonadati</taxon>
        <taxon>Pseudomonadota</taxon>
        <taxon>Gammaproteobacteria</taxon>
        <taxon>Thiotrichales</taxon>
        <taxon>Piscirickettsiaceae</taxon>
        <taxon>Methylophaga</taxon>
    </lineage>
</organism>
<dbReference type="SUPFAM" id="SSF53756">
    <property type="entry name" value="UDP-Glycosyltransferase/glycogen phosphorylase"/>
    <property type="match status" value="1"/>
</dbReference>
<keyword evidence="1" id="KW-0808">Transferase</keyword>
<dbReference type="Pfam" id="PF00534">
    <property type="entry name" value="Glycos_transf_1"/>
    <property type="match status" value="1"/>
</dbReference>
<gene>
    <name evidence="3" type="ORF">GCM10008964_15720</name>
</gene>
<dbReference type="EMBL" id="BAAADG010000005">
    <property type="protein sequence ID" value="GAA0224972.1"/>
    <property type="molecule type" value="Genomic_DNA"/>
</dbReference>
<protein>
    <recommendedName>
        <fullName evidence="2">Glycosyl transferase family 1 domain-containing protein</fullName>
    </recommendedName>
</protein>
<comment type="caution">
    <text evidence="3">The sequence shown here is derived from an EMBL/GenBank/DDBJ whole genome shotgun (WGS) entry which is preliminary data.</text>
</comment>
<reference evidence="4" key="1">
    <citation type="journal article" date="2019" name="Int. J. Syst. Evol. Microbiol.">
        <title>The Global Catalogue of Microorganisms (GCM) 10K type strain sequencing project: providing services to taxonomists for standard genome sequencing and annotation.</title>
        <authorList>
            <consortium name="The Broad Institute Genomics Platform"/>
            <consortium name="The Broad Institute Genome Sequencing Center for Infectious Disease"/>
            <person name="Wu L."/>
            <person name="Ma J."/>
        </authorList>
    </citation>
    <scope>NUCLEOTIDE SEQUENCE [LARGE SCALE GENOMIC DNA]</scope>
    <source>
        <strain evidence="4">JCM 6886</strain>
    </source>
</reference>
<accession>A0ABP3D6W4</accession>
<keyword evidence="4" id="KW-1185">Reference proteome</keyword>
<dbReference type="PANTHER" id="PTHR46401:SF2">
    <property type="entry name" value="GLYCOSYLTRANSFERASE WBBK-RELATED"/>
    <property type="match status" value="1"/>
</dbReference>
<dbReference type="Proteomes" id="UP001501476">
    <property type="component" value="Unassembled WGS sequence"/>
</dbReference>
<feature type="domain" description="Glycosyl transferase family 1" evidence="2">
    <location>
        <begin position="179"/>
        <end position="285"/>
    </location>
</feature>
<name>A0ABP3D6W4_9GAMM</name>
<evidence type="ECO:0000313" key="3">
    <source>
        <dbReference type="EMBL" id="GAA0224972.1"/>
    </source>
</evidence>
<dbReference type="PANTHER" id="PTHR46401">
    <property type="entry name" value="GLYCOSYLTRANSFERASE WBBK-RELATED"/>
    <property type="match status" value="1"/>
</dbReference>
<proteinExistence type="predicted"/>